<evidence type="ECO:0000256" key="4">
    <source>
        <dbReference type="ARBA" id="ARBA00023125"/>
    </source>
</evidence>
<dbReference type="SMART" id="SM00906">
    <property type="entry name" value="Fungal_trans"/>
    <property type="match status" value="1"/>
</dbReference>
<accession>A0A1L9SF94</accession>
<dbReference type="CDD" id="cd12148">
    <property type="entry name" value="fungal_TF_MHR"/>
    <property type="match status" value="1"/>
</dbReference>
<feature type="domain" description="Zn(2)-C6 fungal-type" evidence="8">
    <location>
        <begin position="28"/>
        <end position="59"/>
    </location>
</feature>
<keyword evidence="3" id="KW-0805">Transcription regulation</keyword>
<dbReference type="InterPro" id="IPR007219">
    <property type="entry name" value="XnlR_reg_dom"/>
</dbReference>
<evidence type="ECO:0000256" key="6">
    <source>
        <dbReference type="ARBA" id="ARBA00023242"/>
    </source>
</evidence>
<reference evidence="10" key="1">
    <citation type="journal article" date="2017" name="Genome Biol.">
        <title>Comparative genomics reveals high biological diversity and specific adaptations in the industrially and medically important fungal genus Aspergillus.</title>
        <authorList>
            <person name="de Vries R.P."/>
            <person name="Riley R."/>
            <person name="Wiebenga A."/>
            <person name="Aguilar-Osorio G."/>
            <person name="Amillis S."/>
            <person name="Uchima C.A."/>
            <person name="Anderluh G."/>
            <person name="Asadollahi M."/>
            <person name="Askin M."/>
            <person name="Barry K."/>
            <person name="Battaglia E."/>
            <person name="Bayram O."/>
            <person name="Benocci T."/>
            <person name="Braus-Stromeyer S.A."/>
            <person name="Caldana C."/>
            <person name="Canovas D."/>
            <person name="Cerqueira G.C."/>
            <person name="Chen F."/>
            <person name="Chen W."/>
            <person name="Choi C."/>
            <person name="Clum A."/>
            <person name="Dos Santos R.A."/>
            <person name="Damasio A.R."/>
            <person name="Diallinas G."/>
            <person name="Emri T."/>
            <person name="Fekete E."/>
            <person name="Flipphi M."/>
            <person name="Freyberg S."/>
            <person name="Gallo A."/>
            <person name="Gournas C."/>
            <person name="Habgood R."/>
            <person name="Hainaut M."/>
            <person name="Harispe M.L."/>
            <person name="Henrissat B."/>
            <person name="Hilden K.S."/>
            <person name="Hope R."/>
            <person name="Hossain A."/>
            <person name="Karabika E."/>
            <person name="Karaffa L."/>
            <person name="Karanyi Z."/>
            <person name="Krasevec N."/>
            <person name="Kuo A."/>
            <person name="Kusch H."/>
            <person name="LaButti K."/>
            <person name="Lagendijk E.L."/>
            <person name="Lapidus A."/>
            <person name="Levasseur A."/>
            <person name="Lindquist E."/>
            <person name="Lipzen A."/>
            <person name="Logrieco A.F."/>
            <person name="MacCabe A."/>
            <person name="Maekelae M.R."/>
            <person name="Malavazi I."/>
            <person name="Melin P."/>
            <person name="Meyer V."/>
            <person name="Mielnichuk N."/>
            <person name="Miskei M."/>
            <person name="Molnar A.P."/>
            <person name="Mule G."/>
            <person name="Ngan C.Y."/>
            <person name="Orejas M."/>
            <person name="Orosz E."/>
            <person name="Ouedraogo J.P."/>
            <person name="Overkamp K.M."/>
            <person name="Park H.-S."/>
            <person name="Perrone G."/>
            <person name="Piumi F."/>
            <person name="Punt P.J."/>
            <person name="Ram A.F."/>
            <person name="Ramon A."/>
            <person name="Rauscher S."/>
            <person name="Record E."/>
            <person name="Riano-Pachon D.M."/>
            <person name="Robert V."/>
            <person name="Roehrig J."/>
            <person name="Ruller R."/>
            <person name="Salamov A."/>
            <person name="Salih N.S."/>
            <person name="Samson R.A."/>
            <person name="Sandor E."/>
            <person name="Sanguinetti M."/>
            <person name="Schuetze T."/>
            <person name="Sepcic K."/>
            <person name="Shelest E."/>
            <person name="Sherlock G."/>
            <person name="Sophianopoulou V."/>
            <person name="Squina F.M."/>
            <person name="Sun H."/>
            <person name="Susca A."/>
            <person name="Todd R.B."/>
            <person name="Tsang A."/>
            <person name="Unkles S.E."/>
            <person name="van de Wiele N."/>
            <person name="van Rossen-Uffink D."/>
            <person name="Oliveira J.V."/>
            <person name="Vesth T.C."/>
            <person name="Visser J."/>
            <person name="Yu J.-H."/>
            <person name="Zhou M."/>
            <person name="Andersen M.R."/>
            <person name="Archer D.B."/>
            <person name="Baker S.E."/>
            <person name="Benoit I."/>
            <person name="Brakhage A.A."/>
            <person name="Braus G.H."/>
            <person name="Fischer R."/>
            <person name="Frisvad J.C."/>
            <person name="Goldman G.H."/>
            <person name="Houbraken J."/>
            <person name="Oakley B."/>
            <person name="Pocsi I."/>
            <person name="Scazzocchio C."/>
            <person name="Seiboth B."/>
            <person name="vanKuyk P.A."/>
            <person name="Wortman J."/>
            <person name="Dyer P.S."/>
            <person name="Grigoriev I.V."/>
        </authorList>
    </citation>
    <scope>NUCLEOTIDE SEQUENCE [LARGE SCALE GENOMIC DNA]</scope>
    <source>
        <strain evidence="10">CBS 506.65</strain>
    </source>
</reference>
<dbReference type="PANTHER" id="PTHR31001">
    <property type="entry name" value="UNCHARACTERIZED TRANSCRIPTIONAL REGULATORY PROTEIN"/>
    <property type="match status" value="1"/>
</dbReference>
<dbReference type="RefSeq" id="XP_022580283.1">
    <property type="nucleotide sequence ID" value="XM_022723319.1"/>
</dbReference>
<dbReference type="Proteomes" id="UP000184188">
    <property type="component" value="Unassembled WGS sequence"/>
</dbReference>
<comment type="subcellular location">
    <subcellularLocation>
        <location evidence="1">Nucleus</location>
    </subcellularLocation>
</comment>
<feature type="region of interest" description="Disordered" evidence="7">
    <location>
        <begin position="1"/>
        <end position="22"/>
    </location>
</feature>
<dbReference type="InterPro" id="IPR050613">
    <property type="entry name" value="Sec_Metabolite_Reg"/>
</dbReference>
<dbReference type="GeneID" id="34609784"/>
<feature type="region of interest" description="Disordered" evidence="7">
    <location>
        <begin position="113"/>
        <end position="144"/>
    </location>
</feature>
<evidence type="ECO:0000256" key="5">
    <source>
        <dbReference type="ARBA" id="ARBA00023163"/>
    </source>
</evidence>
<sequence length="761" mass="85792">MEPSKTSGNNGDSSGRQAKTRKPRPKLSCVLCRQKKLKCNRLQPCDNCIKHNRTYMCHYAGPQGMAKKVSLDIYNNLRDLEARIRQLSTLDGSVQSSLSSTYTQPNIQMSTATLESQSTLPVTSEQQPEKQDGSSGTMLKDQDGTRYINPTHWQAVLDQIAEVKDYLSLYGNTSSPEDIEEETTSFTDISAPSLLFDRSFSTNEAELLAALPARSTVDRLVSFYLNSKEAPLVIIHIPTFTKEYAQFWKDPSDASIGWLALLYSILCASAGLNLFSMSGRADGELAQAFEEYRIRASQCLTLSVYTIPGRYKLEVLIMCAAMETLRSSDAHVGPSVTLSLTTRLAMHSGYHRDPKHYSHISVFEGEMRRRVWMYLTLLDHYISFQAGLPPTTAHAQSDVEEPRNLLDEDLDPLMEVLPPDRPVSERTSILFPVVLNRIQFICAEIAEKVCSVRGVSYGEVMRLDSKLRELHEKIPPMLRSRPLSESIADSPSVIMDRYNVDLMYQKARCDLHRRYLTQHRLDPRYAYSRQECLAAARQVLKMQSEIFQENYSGGQLGYASFFFSSCVIMHFRVAAMVVSLEISCQSRYDLQQNLAVQERNSILETRKQLSYELERSWNVWNQLRGQSKDALRTAEALEIMLKVANNHLQHGTSTDTKSTPEVLTQLDMRSAFALLPTSTDQQQQQLTSPASIIPPPGITPPAAPSYEPSFEVDLMDASFYLGQDPQPLDAPFSNPTDSVDFYQTYWDNLMLLGHDSGSLDS</sequence>
<dbReference type="SMART" id="SM00066">
    <property type="entry name" value="GAL4"/>
    <property type="match status" value="1"/>
</dbReference>
<organism evidence="9 10">
    <name type="scientific">Penicilliopsis zonata CBS 506.65</name>
    <dbReference type="NCBI Taxonomy" id="1073090"/>
    <lineage>
        <taxon>Eukaryota</taxon>
        <taxon>Fungi</taxon>
        <taxon>Dikarya</taxon>
        <taxon>Ascomycota</taxon>
        <taxon>Pezizomycotina</taxon>
        <taxon>Eurotiomycetes</taxon>
        <taxon>Eurotiomycetidae</taxon>
        <taxon>Eurotiales</taxon>
        <taxon>Aspergillaceae</taxon>
        <taxon>Penicilliopsis</taxon>
    </lineage>
</organism>
<keyword evidence="2" id="KW-0479">Metal-binding</keyword>
<dbReference type="GO" id="GO:0003677">
    <property type="term" value="F:DNA binding"/>
    <property type="evidence" value="ECO:0007669"/>
    <property type="project" value="UniProtKB-KW"/>
</dbReference>
<dbReference type="Pfam" id="PF04082">
    <property type="entry name" value="Fungal_trans"/>
    <property type="match status" value="1"/>
</dbReference>
<dbReference type="VEuPathDB" id="FungiDB:ASPZODRAFT_133641"/>
<dbReference type="Gene3D" id="4.10.240.10">
    <property type="entry name" value="Zn(2)-C6 fungal-type DNA-binding domain"/>
    <property type="match status" value="1"/>
</dbReference>
<dbReference type="AlphaFoldDB" id="A0A1L9SF94"/>
<evidence type="ECO:0000313" key="10">
    <source>
        <dbReference type="Proteomes" id="UP000184188"/>
    </source>
</evidence>
<evidence type="ECO:0000313" key="9">
    <source>
        <dbReference type="EMBL" id="OJJ45773.1"/>
    </source>
</evidence>
<protein>
    <recommendedName>
        <fullName evidence="8">Zn(2)-C6 fungal-type domain-containing protein</fullName>
    </recommendedName>
</protein>
<name>A0A1L9SF94_9EURO</name>
<dbReference type="InterPro" id="IPR036864">
    <property type="entry name" value="Zn2-C6_fun-type_DNA-bd_sf"/>
</dbReference>
<keyword evidence="4" id="KW-0238">DNA-binding</keyword>
<dbReference type="GO" id="GO:0000981">
    <property type="term" value="F:DNA-binding transcription factor activity, RNA polymerase II-specific"/>
    <property type="evidence" value="ECO:0007669"/>
    <property type="project" value="InterPro"/>
</dbReference>
<dbReference type="EMBL" id="KV878344">
    <property type="protein sequence ID" value="OJJ45773.1"/>
    <property type="molecule type" value="Genomic_DNA"/>
</dbReference>
<keyword evidence="6" id="KW-0539">Nucleus</keyword>
<proteinExistence type="predicted"/>
<dbReference type="GO" id="GO:0005634">
    <property type="term" value="C:nucleus"/>
    <property type="evidence" value="ECO:0007669"/>
    <property type="project" value="UniProtKB-SubCell"/>
</dbReference>
<feature type="compositionally biased region" description="Polar residues" evidence="7">
    <location>
        <begin position="113"/>
        <end position="126"/>
    </location>
</feature>
<evidence type="ECO:0000256" key="7">
    <source>
        <dbReference type="SAM" id="MobiDB-lite"/>
    </source>
</evidence>
<gene>
    <name evidence="9" type="ORF">ASPZODRAFT_133641</name>
</gene>
<dbReference type="PANTHER" id="PTHR31001:SF49">
    <property type="entry name" value="ZN(II)2CYS6 TRANSCRIPTION FACTOR (EUROFUNG)"/>
    <property type="match status" value="1"/>
</dbReference>
<evidence type="ECO:0000259" key="8">
    <source>
        <dbReference type="PROSITE" id="PS50048"/>
    </source>
</evidence>
<feature type="compositionally biased region" description="Polar residues" evidence="7">
    <location>
        <begin position="1"/>
        <end position="17"/>
    </location>
</feature>
<evidence type="ECO:0000256" key="2">
    <source>
        <dbReference type="ARBA" id="ARBA00022723"/>
    </source>
</evidence>
<dbReference type="InterPro" id="IPR001138">
    <property type="entry name" value="Zn2Cys6_DnaBD"/>
</dbReference>
<dbReference type="Pfam" id="PF00172">
    <property type="entry name" value="Zn_clus"/>
    <property type="match status" value="1"/>
</dbReference>
<dbReference type="STRING" id="1073090.A0A1L9SF94"/>
<dbReference type="SUPFAM" id="SSF57701">
    <property type="entry name" value="Zn2/Cys6 DNA-binding domain"/>
    <property type="match status" value="1"/>
</dbReference>
<evidence type="ECO:0000256" key="1">
    <source>
        <dbReference type="ARBA" id="ARBA00004123"/>
    </source>
</evidence>
<evidence type="ECO:0000256" key="3">
    <source>
        <dbReference type="ARBA" id="ARBA00023015"/>
    </source>
</evidence>
<dbReference type="OrthoDB" id="4934715at2759"/>
<dbReference type="PROSITE" id="PS50048">
    <property type="entry name" value="ZN2_CY6_FUNGAL_2"/>
    <property type="match status" value="1"/>
</dbReference>
<dbReference type="GO" id="GO:0006351">
    <property type="term" value="P:DNA-templated transcription"/>
    <property type="evidence" value="ECO:0007669"/>
    <property type="project" value="InterPro"/>
</dbReference>
<dbReference type="CDD" id="cd00067">
    <property type="entry name" value="GAL4"/>
    <property type="match status" value="1"/>
</dbReference>
<dbReference type="GO" id="GO:0008270">
    <property type="term" value="F:zinc ion binding"/>
    <property type="evidence" value="ECO:0007669"/>
    <property type="project" value="InterPro"/>
</dbReference>
<keyword evidence="5" id="KW-0804">Transcription</keyword>
<dbReference type="PROSITE" id="PS00463">
    <property type="entry name" value="ZN2_CY6_FUNGAL_1"/>
    <property type="match status" value="1"/>
</dbReference>
<keyword evidence="10" id="KW-1185">Reference proteome</keyword>